<feature type="region of interest" description="Disordered" evidence="4">
    <location>
        <begin position="191"/>
        <end position="275"/>
    </location>
</feature>
<gene>
    <name evidence="5" type="ORF">K7472_19760</name>
</gene>
<keyword evidence="2 5" id="KW-0378">Hydrolase</keyword>
<dbReference type="CDD" id="cd00599">
    <property type="entry name" value="GH25_muramidase"/>
    <property type="match status" value="1"/>
</dbReference>
<dbReference type="GO" id="GO:0016787">
    <property type="term" value="F:hydrolase activity"/>
    <property type="evidence" value="ECO:0007669"/>
    <property type="project" value="UniProtKB-KW"/>
</dbReference>
<dbReference type="PANTHER" id="PTHR34135">
    <property type="entry name" value="LYSOZYME"/>
    <property type="match status" value="1"/>
</dbReference>
<dbReference type="SMART" id="SM00641">
    <property type="entry name" value="Glyco_25"/>
    <property type="match status" value="1"/>
</dbReference>
<dbReference type="EMBL" id="JAINVZ010000014">
    <property type="protein sequence ID" value="MBY8887065.1"/>
    <property type="molecule type" value="Genomic_DNA"/>
</dbReference>
<dbReference type="SUPFAM" id="SSF51445">
    <property type="entry name" value="(Trans)glycosidases"/>
    <property type="match status" value="1"/>
</dbReference>
<dbReference type="InterPro" id="IPR002053">
    <property type="entry name" value="Glyco_hydro_25"/>
</dbReference>
<dbReference type="Proteomes" id="UP001198565">
    <property type="component" value="Unassembled WGS sequence"/>
</dbReference>
<feature type="compositionally biased region" description="Low complexity" evidence="4">
    <location>
        <begin position="240"/>
        <end position="252"/>
    </location>
</feature>
<dbReference type="PROSITE" id="PS51904">
    <property type="entry name" value="GLYCOSYL_HYDROL_F25_2"/>
    <property type="match status" value="1"/>
</dbReference>
<dbReference type="RefSeq" id="WP_222979829.1">
    <property type="nucleotide sequence ID" value="NZ_JAINVZ010000014.1"/>
</dbReference>
<protein>
    <submittedName>
        <fullName evidence="5">Glycoside hydrolase family 25 protein</fullName>
    </submittedName>
</protein>
<keyword evidence="3" id="KW-0326">Glycosidase</keyword>
<reference evidence="5 6" key="1">
    <citation type="submission" date="2021-08" db="EMBL/GenBank/DDBJ databases">
        <title>Streptomyces sp. PTM05 isolated from lichen.</title>
        <authorList>
            <person name="Somphong A."/>
            <person name="Phongsopitanun W."/>
            <person name="Tanasupawat S."/>
        </authorList>
    </citation>
    <scope>NUCLEOTIDE SEQUENCE [LARGE SCALE GENOMIC DNA]</scope>
    <source>
        <strain evidence="5 6">Ptm05</strain>
    </source>
</reference>
<evidence type="ECO:0000256" key="3">
    <source>
        <dbReference type="ARBA" id="ARBA00023295"/>
    </source>
</evidence>
<evidence type="ECO:0000313" key="6">
    <source>
        <dbReference type="Proteomes" id="UP001198565"/>
    </source>
</evidence>
<feature type="compositionally biased region" description="Low complexity" evidence="4">
    <location>
        <begin position="191"/>
        <end position="203"/>
    </location>
</feature>
<proteinExistence type="inferred from homology"/>
<dbReference type="Pfam" id="PF01183">
    <property type="entry name" value="Glyco_hydro_25"/>
    <property type="match status" value="1"/>
</dbReference>
<evidence type="ECO:0000256" key="2">
    <source>
        <dbReference type="ARBA" id="ARBA00022801"/>
    </source>
</evidence>
<keyword evidence="6" id="KW-1185">Reference proteome</keyword>
<comment type="caution">
    <text evidence="5">The sequence shown here is derived from an EMBL/GenBank/DDBJ whole genome shotgun (WGS) entry which is preliminary data.</text>
</comment>
<dbReference type="PANTHER" id="PTHR34135:SF2">
    <property type="entry name" value="LYSOZYME"/>
    <property type="match status" value="1"/>
</dbReference>
<feature type="compositionally biased region" description="Low complexity" evidence="4">
    <location>
        <begin position="216"/>
        <end position="227"/>
    </location>
</feature>
<evidence type="ECO:0000313" key="5">
    <source>
        <dbReference type="EMBL" id="MBY8887065.1"/>
    </source>
</evidence>
<comment type="similarity">
    <text evidence="1">Belongs to the glycosyl hydrolase 25 family.</text>
</comment>
<name>A0ABS7QV23_9ACTN</name>
<sequence length="275" mass="28805">MLQGIDISSYQSSGYPTSGLSFVFIKVTEGLSYVNPKWKAQRTTARDAHLVTGFYHYPHIVNSPTAEADHFLAQLDLAAGDVVCLDWEWYGQKVSDAKARYYKDAWIAHVRSKAPGHRVVLYCDRSNWVTVDTDANCGDGLWIADYTTPGKPRIKHHWTFHQYADSPEDENVANFASVDALRAWAHAPHAPHAASAPGAPSGGVNTAPPSGPPAPASGSAPQTSSGAVPGQQSAGGHDIASGAASGSPSQATGGAGDERPPGSGTDAGGYPNPGS</sequence>
<evidence type="ECO:0000256" key="4">
    <source>
        <dbReference type="SAM" id="MobiDB-lite"/>
    </source>
</evidence>
<evidence type="ECO:0000256" key="1">
    <source>
        <dbReference type="ARBA" id="ARBA00010646"/>
    </source>
</evidence>
<dbReference type="InterPro" id="IPR017853">
    <property type="entry name" value="GH"/>
</dbReference>
<dbReference type="InterPro" id="IPR018077">
    <property type="entry name" value="Glyco_hydro_fam25_subgr"/>
</dbReference>
<organism evidence="5 6">
    <name type="scientific">Streptantibioticus parmotrematis</name>
    <dbReference type="NCBI Taxonomy" id="2873249"/>
    <lineage>
        <taxon>Bacteria</taxon>
        <taxon>Bacillati</taxon>
        <taxon>Actinomycetota</taxon>
        <taxon>Actinomycetes</taxon>
        <taxon>Kitasatosporales</taxon>
        <taxon>Streptomycetaceae</taxon>
        <taxon>Streptantibioticus</taxon>
    </lineage>
</organism>
<accession>A0ABS7QV23</accession>
<dbReference type="Gene3D" id="3.20.20.80">
    <property type="entry name" value="Glycosidases"/>
    <property type="match status" value="1"/>
</dbReference>